<accession>A0A8S5M2R0</accession>
<reference evidence="1" key="1">
    <citation type="journal article" date="2021" name="Proc. Natl. Acad. Sci. U.S.A.">
        <title>A Catalog of Tens of Thousands of Viruses from Human Metagenomes Reveals Hidden Associations with Chronic Diseases.</title>
        <authorList>
            <person name="Tisza M.J."/>
            <person name="Buck C.B."/>
        </authorList>
    </citation>
    <scope>NUCLEOTIDE SEQUENCE</scope>
    <source>
        <strain evidence="1">Ctxjx4</strain>
    </source>
</reference>
<name>A0A8S5M2R0_9CAUD</name>
<sequence length="131" mass="15290">MRIQKILAMEEAIKNLKSKNLPIKTAYRLLKLAEFVATESDNYRNLFRQILDEYAEKKEDGSFVFSEDGTNVILKKDHIKETNEKVSELNQLEVDVPYTFDLKEFENLEISLEDLAPFMDIIVDEDETPVE</sequence>
<organism evidence="1">
    <name type="scientific">Siphoviridae sp. ctxjx4</name>
    <dbReference type="NCBI Taxonomy" id="2826522"/>
    <lineage>
        <taxon>Viruses</taxon>
        <taxon>Duplodnaviria</taxon>
        <taxon>Heunggongvirae</taxon>
        <taxon>Uroviricota</taxon>
        <taxon>Caudoviricetes</taxon>
    </lineage>
</organism>
<protein>
    <submittedName>
        <fullName evidence="1">Uncharacterized protein</fullName>
    </submittedName>
</protein>
<dbReference type="EMBL" id="BK014799">
    <property type="protein sequence ID" value="DAD76367.1"/>
    <property type="molecule type" value="Genomic_DNA"/>
</dbReference>
<evidence type="ECO:0000313" key="1">
    <source>
        <dbReference type="EMBL" id="DAD76367.1"/>
    </source>
</evidence>
<proteinExistence type="predicted"/>